<evidence type="ECO:0000259" key="9">
    <source>
        <dbReference type="PROSITE" id="PS51030"/>
    </source>
</evidence>
<evidence type="ECO:0000256" key="5">
    <source>
        <dbReference type="ARBA" id="ARBA00023125"/>
    </source>
</evidence>
<dbReference type="Proteomes" id="UP000008281">
    <property type="component" value="Unassembled WGS sequence"/>
</dbReference>
<evidence type="ECO:0000256" key="4">
    <source>
        <dbReference type="ARBA" id="ARBA00023015"/>
    </source>
</evidence>
<keyword evidence="7" id="KW-0675">Receptor</keyword>
<dbReference type="eggNOG" id="KOG1075">
    <property type="taxonomic scope" value="Eukaryota"/>
</dbReference>
<keyword evidence="3" id="KW-0862">Zinc</keyword>
<evidence type="ECO:0000313" key="11">
    <source>
        <dbReference type="Proteomes" id="UP000008281"/>
    </source>
</evidence>
<dbReference type="OrthoDB" id="5830034at2759"/>
<dbReference type="SUPFAM" id="SSF57716">
    <property type="entry name" value="Glucocorticoid receptor-like (DNA-binding domain)"/>
    <property type="match status" value="1"/>
</dbReference>
<organism evidence="11">
    <name type="scientific">Caenorhabditis remanei</name>
    <name type="common">Caenorhabditis vulgaris</name>
    <dbReference type="NCBI Taxonomy" id="31234"/>
    <lineage>
        <taxon>Eukaryota</taxon>
        <taxon>Metazoa</taxon>
        <taxon>Ecdysozoa</taxon>
        <taxon>Nematoda</taxon>
        <taxon>Chromadorea</taxon>
        <taxon>Rhabditida</taxon>
        <taxon>Rhabditina</taxon>
        <taxon>Rhabditomorpha</taxon>
        <taxon>Rhabditoidea</taxon>
        <taxon>Rhabditidae</taxon>
        <taxon>Peloderinae</taxon>
        <taxon>Caenorhabditis</taxon>
    </lineage>
</organism>
<evidence type="ECO:0000256" key="7">
    <source>
        <dbReference type="ARBA" id="ARBA00023170"/>
    </source>
</evidence>
<dbReference type="EMBL" id="DS268588">
    <property type="protein sequence ID" value="EFO92078.1"/>
    <property type="molecule type" value="Genomic_DNA"/>
</dbReference>
<keyword evidence="8" id="KW-0539">Nucleus</keyword>
<dbReference type="GO" id="GO:0005634">
    <property type="term" value="C:nucleus"/>
    <property type="evidence" value="ECO:0007669"/>
    <property type="project" value="TreeGrafter"/>
</dbReference>
<dbReference type="Gene3D" id="3.30.50.10">
    <property type="entry name" value="Erythroid Transcription Factor GATA-1, subunit A"/>
    <property type="match status" value="1"/>
</dbReference>
<proteinExistence type="predicted"/>
<dbReference type="PANTHER" id="PTHR46011:SF33">
    <property type="entry name" value="NUCLEAR HORMONE RECEPTOR FAMILY"/>
    <property type="match status" value="1"/>
</dbReference>
<dbReference type="InterPro" id="IPR013088">
    <property type="entry name" value="Znf_NHR/GATA"/>
</dbReference>
<reference evidence="10" key="1">
    <citation type="submission" date="2007-07" db="EMBL/GenBank/DDBJ databases">
        <title>PCAP assembly of the Caenorhabditis remanei genome.</title>
        <authorList>
            <consortium name="The Caenorhabditis remanei Sequencing Consortium"/>
            <person name="Wilson R.K."/>
        </authorList>
    </citation>
    <scope>NUCLEOTIDE SEQUENCE [LARGE SCALE GENOMIC DNA]</scope>
    <source>
        <strain evidence="10">PB4641</strain>
    </source>
</reference>
<dbReference type="GO" id="GO:0008270">
    <property type="term" value="F:zinc ion binding"/>
    <property type="evidence" value="ECO:0007669"/>
    <property type="project" value="UniProtKB-KW"/>
</dbReference>
<name>E3NBR4_CAERE</name>
<keyword evidence="11" id="KW-1185">Reference proteome</keyword>
<evidence type="ECO:0000256" key="3">
    <source>
        <dbReference type="ARBA" id="ARBA00022833"/>
    </source>
</evidence>
<protein>
    <recommendedName>
        <fullName evidence="9">Nuclear receptor domain-containing protein</fullName>
    </recommendedName>
</protein>
<dbReference type="eggNOG" id="KOG3575">
    <property type="taxonomic scope" value="Eukaryota"/>
</dbReference>
<keyword evidence="1" id="KW-0479">Metal-binding</keyword>
<dbReference type="InParanoid" id="E3NBR4"/>
<dbReference type="STRING" id="31234.E3NBR4"/>
<keyword evidence="6" id="KW-0804">Transcription</keyword>
<dbReference type="OMA" id="HIASYNF"/>
<accession>E3NBR4</accession>
<evidence type="ECO:0000313" key="10">
    <source>
        <dbReference type="EMBL" id="EFO92078.1"/>
    </source>
</evidence>
<keyword evidence="4" id="KW-0805">Transcription regulation</keyword>
<dbReference type="GO" id="GO:0003700">
    <property type="term" value="F:DNA-binding transcription factor activity"/>
    <property type="evidence" value="ECO:0007669"/>
    <property type="project" value="InterPro"/>
</dbReference>
<dbReference type="SMART" id="SM00399">
    <property type="entry name" value="ZnF_C4"/>
    <property type="match status" value="1"/>
</dbReference>
<dbReference type="Pfam" id="PF00105">
    <property type="entry name" value="zf-C4"/>
    <property type="match status" value="1"/>
</dbReference>
<evidence type="ECO:0000256" key="1">
    <source>
        <dbReference type="ARBA" id="ARBA00022723"/>
    </source>
</evidence>
<dbReference type="PANTHER" id="PTHR46011">
    <property type="entry name" value="NUCLEAR HORMONE RECEPTOR FAMILY MEMBER NHR-86-RELATED"/>
    <property type="match status" value="1"/>
</dbReference>
<keyword evidence="2" id="KW-0863">Zinc-finger</keyword>
<dbReference type="PRINTS" id="PR00047">
    <property type="entry name" value="STROIDFINGER"/>
</dbReference>
<dbReference type="GO" id="GO:0006357">
    <property type="term" value="P:regulation of transcription by RNA polymerase II"/>
    <property type="evidence" value="ECO:0007669"/>
    <property type="project" value="TreeGrafter"/>
</dbReference>
<dbReference type="PROSITE" id="PS51030">
    <property type="entry name" value="NUCLEAR_REC_DBD_2"/>
    <property type="match status" value="1"/>
</dbReference>
<keyword evidence="5" id="KW-0238">DNA-binding</keyword>
<gene>
    <name evidence="10" type="ORF">CRE_13720</name>
</gene>
<sequence length="245" mass="28654">MSFKCQVCDGPASGVHFGADVCRACSAFFRRSVSRSHVYKCKGQRSCEIVSENSIRIANQRVNILFNVLKNACFEIFIKCFTIYIRPLLEYGTIISSPITKEQIRKLESFQKSFVFRVFKKFHINYSSYFDSLLHCHLESLERRRLLLDLSFMYKLLVSKEIIIPNISFVKFSNVSNLRRHNFHIRSLLSNSSKIGSQFLINRTLRCWNALPSHFFPQRPSSIVFKSHIASYNFDNFLILNNFNF</sequence>
<evidence type="ECO:0000256" key="6">
    <source>
        <dbReference type="ARBA" id="ARBA00023163"/>
    </source>
</evidence>
<evidence type="ECO:0000256" key="8">
    <source>
        <dbReference type="ARBA" id="ARBA00023242"/>
    </source>
</evidence>
<evidence type="ECO:0000256" key="2">
    <source>
        <dbReference type="ARBA" id="ARBA00022771"/>
    </source>
</evidence>
<dbReference type="AlphaFoldDB" id="E3NBR4"/>
<dbReference type="InterPro" id="IPR001628">
    <property type="entry name" value="Znf_hrmn_rcpt"/>
</dbReference>
<dbReference type="GO" id="GO:0043565">
    <property type="term" value="F:sequence-specific DNA binding"/>
    <property type="evidence" value="ECO:0007669"/>
    <property type="project" value="InterPro"/>
</dbReference>
<dbReference type="HOGENOM" id="CLU_099181_0_0_1"/>
<feature type="domain" description="Nuclear receptor" evidence="9">
    <location>
        <begin position="2"/>
        <end position="56"/>
    </location>
</feature>